<evidence type="ECO:0000256" key="6">
    <source>
        <dbReference type="ARBA" id="ARBA00022490"/>
    </source>
</evidence>
<keyword evidence="13" id="KW-0788">Thiol protease</keyword>
<evidence type="ECO:0000256" key="1">
    <source>
        <dbReference type="ARBA" id="ARBA00000707"/>
    </source>
</evidence>
<sequence length="799" mass="91343">MAGQHILPQALYHSNMLKAVKIRERAPEDLVKSPGGIIHHFRTMHRYTIEMFRMCQFCPQFRELLQKALTDQTTQASLERQRKLNWCMEVRKLVPLKTNGDGNCLMHAASQYMWGIEDIDLVLRKTLFSTLREMDTQNFKLRWQREALKSQDFVETGLHYDTRNWEEEWEYLIEMTSPETSGARNRLPYNALEEIHIFVLANILRRPIIVLADKVVRSLESGSSFAPLNIGGIYLPLLWPAEECYRYPIVLGYDNMHFTPLVTLKDSGPEIRAVPLVTSERGRFEDLNVHFLTDAEDREKEKLLKDYLIVIEIPVQGWDHGTTLLINAAKLDEGNLPKEINLVEDYLQLVQHEYKKWQENSEPARREACTRNRQEFSFSQLSLLKVKCETPNCPFYMSVNTQPYCHECFEQRSQGGKGRKQMSKTAPEKPRATGSGSSRGEGCEPGGWTLEEPITGPRSAPPTAPSPFLYSETTAMKCRTPDCPFTLNVHHNGLCERCYNSRQLGSRNKLDDRGHLDYATCKVCFQKANRTFNGICSTCFKRTTERSSNGSPSFLPTCHQRSSSTWKTTVSGDVVSFVTLWLRVELMKLRSCTCRGWKGRCWWKLCRAEAAVGQIYWAYSKHFSLLCITDSALLRHQRRSQRNSSAAGQSGSSAAAFHNTVSCQRRDCGTLGSTMLEGYCQNCFIKAQNQRFQEARRTEEQLVRQTQVGQHRDSQRAAVTSQKRQCGGASCRNNLAGRSDDLCPECRRLSQRVQSGSPRDSAAEETPKQRCRAPACDHYGNAKCNGYCNECYQFKQIYG</sequence>
<keyword evidence="6" id="KW-0963">Cytoplasm</keyword>
<keyword evidence="15" id="KW-0539">Nucleus</keyword>
<reference evidence="19 20" key="1">
    <citation type="submission" date="2014-06" db="EMBL/GenBank/DDBJ databases">
        <title>Genome evolution of avian class.</title>
        <authorList>
            <person name="Zhang G."/>
            <person name="Li C."/>
        </authorList>
    </citation>
    <scope>NUCLEOTIDE SEQUENCE [LARGE SCALE GENOMIC DNA]</scope>
    <source>
        <strain evidence="19">BGI_N309</strain>
    </source>
</reference>
<dbReference type="FunFam" id="4.10.240.30:FF:000003">
    <property type="entry name" value="Tumor necrosis factor alpha-induced protein 3"/>
    <property type="match status" value="1"/>
</dbReference>
<dbReference type="Pfam" id="PF02338">
    <property type="entry name" value="OTU"/>
    <property type="match status" value="1"/>
</dbReference>
<dbReference type="GO" id="GO:0071947">
    <property type="term" value="P:protein deubiquitination involved in ubiquitin-dependent protein catabolic process"/>
    <property type="evidence" value="ECO:0007669"/>
    <property type="project" value="TreeGrafter"/>
</dbReference>
<dbReference type="GO" id="GO:0005737">
    <property type="term" value="C:cytoplasm"/>
    <property type="evidence" value="ECO:0007669"/>
    <property type="project" value="UniProtKB-SubCell"/>
</dbReference>
<dbReference type="InterPro" id="IPR002653">
    <property type="entry name" value="Znf_A20"/>
</dbReference>
<feature type="domain" description="A20-type" evidence="18">
    <location>
        <begin position="382"/>
        <end position="417"/>
    </location>
</feature>
<dbReference type="PROSITE" id="PS51036">
    <property type="entry name" value="ZF_A20"/>
    <property type="match status" value="4"/>
</dbReference>
<evidence type="ECO:0000256" key="15">
    <source>
        <dbReference type="ARBA" id="ARBA00023242"/>
    </source>
</evidence>
<dbReference type="FunFam" id="4.10.240.30:FF:000002">
    <property type="entry name" value="Tumor necrosis factor, alpha-induced protein 3"/>
    <property type="match status" value="1"/>
</dbReference>
<keyword evidence="7" id="KW-0597">Phosphoprotein</keyword>
<organism evidence="19 20">
    <name type="scientific">Tinamus guttatus</name>
    <name type="common">White-throated tinamou</name>
    <dbReference type="NCBI Taxonomy" id="94827"/>
    <lineage>
        <taxon>Eukaryota</taxon>
        <taxon>Metazoa</taxon>
        <taxon>Chordata</taxon>
        <taxon>Craniata</taxon>
        <taxon>Vertebrata</taxon>
        <taxon>Euteleostomi</taxon>
        <taxon>Archelosauria</taxon>
        <taxon>Archosauria</taxon>
        <taxon>Dinosauria</taxon>
        <taxon>Saurischia</taxon>
        <taxon>Theropoda</taxon>
        <taxon>Coelurosauria</taxon>
        <taxon>Aves</taxon>
        <taxon>Palaeognathae</taxon>
        <taxon>Tinamiformes</taxon>
        <taxon>Tinamidae</taxon>
        <taxon>Tinamus</taxon>
    </lineage>
</organism>
<proteinExistence type="inferred from homology"/>
<keyword evidence="8" id="KW-0645">Protease</keyword>
<dbReference type="InterPro" id="IPR051346">
    <property type="entry name" value="OTU_Deubiquitinase"/>
</dbReference>
<dbReference type="GO" id="GO:0003677">
    <property type="term" value="F:DNA binding"/>
    <property type="evidence" value="ECO:0007669"/>
    <property type="project" value="InterPro"/>
</dbReference>
<evidence type="ECO:0000256" key="2">
    <source>
        <dbReference type="ARBA" id="ARBA00004123"/>
    </source>
</evidence>
<keyword evidence="9" id="KW-0479">Metal-binding</keyword>
<evidence type="ECO:0000256" key="3">
    <source>
        <dbReference type="ARBA" id="ARBA00004496"/>
    </source>
</evidence>
<dbReference type="InterPro" id="IPR003323">
    <property type="entry name" value="OTU_dom"/>
</dbReference>
<evidence type="ECO:0000256" key="12">
    <source>
        <dbReference type="ARBA" id="ARBA00022801"/>
    </source>
</evidence>
<evidence type="ECO:0000256" key="10">
    <source>
        <dbReference type="ARBA" id="ARBA00022771"/>
    </source>
</evidence>
<dbReference type="CDD" id="cd22766">
    <property type="entry name" value="OTU_TNFAIP3"/>
    <property type="match status" value="1"/>
</dbReference>
<comment type="similarity">
    <text evidence="4">Belongs to the peptidase C64 family.</text>
</comment>
<evidence type="ECO:0000256" key="8">
    <source>
        <dbReference type="ARBA" id="ARBA00022670"/>
    </source>
</evidence>
<feature type="domain" description="A20-type" evidence="18">
    <location>
        <begin position="765"/>
        <end position="799"/>
    </location>
</feature>
<keyword evidence="12" id="KW-0378">Hydrolase</keyword>
<evidence type="ECO:0000256" key="5">
    <source>
        <dbReference type="ARBA" id="ARBA00012759"/>
    </source>
</evidence>
<dbReference type="FunFam" id="3.90.70.80:FF:000011">
    <property type="entry name" value="tumor necrosis factor alpha-induced protein 3"/>
    <property type="match status" value="1"/>
</dbReference>
<accession>A0A099YSE2</accession>
<dbReference type="STRING" id="94827.A0A099YSE2"/>
<evidence type="ECO:0000313" key="19">
    <source>
        <dbReference type="EMBL" id="KGL72271.1"/>
    </source>
</evidence>
<evidence type="ECO:0000256" key="11">
    <source>
        <dbReference type="ARBA" id="ARBA00022786"/>
    </source>
</evidence>
<feature type="domain" description="A20-type" evidence="18">
    <location>
        <begin position="472"/>
        <end position="507"/>
    </location>
</feature>
<dbReference type="GO" id="GO:0008270">
    <property type="term" value="F:zinc ion binding"/>
    <property type="evidence" value="ECO:0007669"/>
    <property type="project" value="UniProtKB-KW"/>
</dbReference>
<dbReference type="Gene3D" id="4.10.240.30">
    <property type="match status" value="3"/>
</dbReference>
<dbReference type="Proteomes" id="UP000053641">
    <property type="component" value="Unassembled WGS sequence"/>
</dbReference>
<dbReference type="GO" id="GO:0070530">
    <property type="term" value="F:K63-linked polyubiquitin modification-dependent protein binding"/>
    <property type="evidence" value="ECO:0007669"/>
    <property type="project" value="TreeGrafter"/>
</dbReference>
<protein>
    <recommendedName>
        <fullName evidence="5">ubiquitinyl hydrolase 1</fullName>
        <ecNumber evidence="5">3.4.19.12</ecNumber>
    </recommendedName>
</protein>
<dbReference type="EMBL" id="KL884831">
    <property type="protein sequence ID" value="KGL72271.1"/>
    <property type="molecule type" value="Genomic_DNA"/>
</dbReference>
<keyword evidence="14" id="KW-0862">Zinc</keyword>
<dbReference type="GO" id="GO:0035523">
    <property type="term" value="P:protein K29-linked deubiquitination"/>
    <property type="evidence" value="ECO:0007669"/>
    <property type="project" value="TreeGrafter"/>
</dbReference>
<dbReference type="PANTHER" id="PTHR13367">
    <property type="entry name" value="UBIQUITIN THIOESTERASE"/>
    <property type="match status" value="1"/>
</dbReference>
<feature type="region of interest" description="Disordered" evidence="16">
    <location>
        <begin position="416"/>
        <end position="465"/>
    </location>
</feature>
<evidence type="ECO:0000256" key="4">
    <source>
        <dbReference type="ARBA" id="ARBA00005865"/>
    </source>
</evidence>
<gene>
    <name evidence="19" type="ORF">N309_12599</name>
</gene>
<feature type="domain" description="OTU" evidence="17">
    <location>
        <begin position="93"/>
        <end position="264"/>
    </location>
</feature>
<evidence type="ECO:0000256" key="7">
    <source>
        <dbReference type="ARBA" id="ARBA00022553"/>
    </source>
</evidence>
<dbReference type="GO" id="GO:0016477">
    <property type="term" value="P:cell migration"/>
    <property type="evidence" value="ECO:0007669"/>
    <property type="project" value="TreeGrafter"/>
</dbReference>
<keyword evidence="10" id="KW-0863">Zinc-finger</keyword>
<name>A0A099YSE2_TINGU</name>
<keyword evidence="20" id="KW-1185">Reference proteome</keyword>
<evidence type="ECO:0000313" key="20">
    <source>
        <dbReference type="Proteomes" id="UP000053641"/>
    </source>
</evidence>
<evidence type="ECO:0000259" key="17">
    <source>
        <dbReference type="PROSITE" id="PS50802"/>
    </source>
</evidence>
<dbReference type="GO" id="GO:0005634">
    <property type="term" value="C:nucleus"/>
    <property type="evidence" value="ECO:0007669"/>
    <property type="project" value="UniProtKB-SubCell"/>
</dbReference>
<dbReference type="GO" id="GO:0030177">
    <property type="term" value="P:positive regulation of Wnt signaling pathway"/>
    <property type="evidence" value="ECO:0007669"/>
    <property type="project" value="TreeGrafter"/>
</dbReference>
<dbReference type="AlphaFoldDB" id="A0A099YSE2"/>
<dbReference type="EC" id="3.4.19.12" evidence="5"/>
<dbReference type="FunFam" id="4.10.240.30:FF:000001">
    <property type="entry name" value="Tumor necrosis factor alpha-induced protein 3"/>
    <property type="match status" value="1"/>
</dbReference>
<dbReference type="GO" id="GO:0004843">
    <property type="term" value="F:cysteine-type deubiquitinase activity"/>
    <property type="evidence" value="ECO:0007669"/>
    <property type="project" value="UniProtKB-EC"/>
</dbReference>
<evidence type="ECO:0000256" key="14">
    <source>
        <dbReference type="ARBA" id="ARBA00022833"/>
    </source>
</evidence>
<comment type="subcellular location">
    <subcellularLocation>
        <location evidence="3">Cytoplasm</location>
    </subcellularLocation>
    <subcellularLocation>
        <location evidence="2">Nucleus</location>
    </subcellularLocation>
</comment>
<evidence type="ECO:0000256" key="13">
    <source>
        <dbReference type="ARBA" id="ARBA00022807"/>
    </source>
</evidence>
<keyword evidence="11" id="KW-0833">Ubl conjugation pathway</keyword>
<dbReference type="PROSITE" id="PS50802">
    <property type="entry name" value="OTU"/>
    <property type="match status" value="1"/>
</dbReference>
<dbReference type="PANTHER" id="PTHR13367:SF3">
    <property type="entry name" value="TUMOR NECROSIS FACTOR ALPHA-INDUCED PROTEIN 3"/>
    <property type="match status" value="1"/>
</dbReference>
<evidence type="ECO:0000259" key="18">
    <source>
        <dbReference type="PROSITE" id="PS51036"/>
    </source>
</evidence>
<dbReference type="SMART" id="SM00259">
    <property type="entry name" value="ZnF_A20"/>
    <property type="match status" value="6"/>
</dbReference>
<comment type="catalytic activity">
    <reaction evidence="1">
        <text>Thiol-dependent hydrolysis of ester, thioester, amide, peptide and isopeptide bonds formed by the C-terminal Gly of ubiquitin (a 76-residue protein attached to proteins as an intracellular targeting signal).</text>
        <dbReference type="EC" id="3.4.19.12"/>
    </reaction>
</comment>
<dbReference type="MEROPS" id="C64.003"/>
<dbReference type="Pfam" id="PF01754">
    <property type="entry name" value="zf-A20"/>
    <property type="match status" value="4"/>
</dbReference>
<evidence type="ECO:0000256" key="9">
    <source>
        <dbReference type="ARBA" id="ARBA00022723"/>
    </source>
</evidence>
<dbReference type="GO" id="GO:1990168">
    <property type="term" value="P:protein K33-linked deubiquitination"/>
    <property type="evidence" value="ECO:0007669"/>
    <property type="project" value="TreeGrafter"/>
</dbReference>
<dbReference type="GO" id="GO:0007010">
    <property type="term" value="P:cytoskeleton organization"/>
    <property type="evidence" value="ECO:0007669"/>
    <property type="project" value="TreeGrafter"/>
</dbReference>
<feature type="domain" description="A20-type" evidence="18">
    <location>
        <begin position="657"/>
        <end position="692"/>
    </location>
</feature>
<evidence type="ECO:0000256" key="16">
    <source>
        <dbReference type="SAM" id="MobiDB-lite"/>
    </source>
</evidence>